<dbReference type="Proteomes" id="UP000002016">
    <property type="component" value="Chromosome"/>
</dbReference>
<comment type="subcellular location">
    <subcellularLocation>
        <location evidence="2">Cell membrane</location>
    </subcellularLocation>
    <subcellularLocation>
        <location evidence="1">Membrane</location>
        <topology evidence="1">Single-pass membrane protein</topology>
    </subcellularLocation>
</comment>
<dbReference type="GO" id="GO:0071555">
    <property type="term" value="P:cell wall organization"/>
    <property type="evidence" value="ECO:0007669"/>
    <property type="project" value="UniProtKB-KW"/>
</dbReference>
<dbReference type="InterPro" id="IPR012338">
    <property type="entry name" value="Beta-lactam/transpept-like"/>
</dbReference>
<dbReference type="SUPFAM" id="SSF56601">
    <property type="entry name" value="beta-lactamase/transpeptidase-like"/>
    <property type="match status" value="1"/>
</dbReference>
<feature type="domain" description="Penicillin-binding protein dimerisation" evidence="11">
    <location>
        <begin position="110"/>
        <end position="171"/>
    </location>
</feature>
<proteinExistence type="predicted"/>
<keyword evidence="5" id="KW-0133">Cell shape</keyword>
<dbReference type="InterPro" id="IPR005311">
    <property type="entry name" value="PBP_dimer"/>
</dbReference>
<evidence type="ECO:0000256" key="5">
    <source>
        <dbReference type="ARBA" id="ARBA00022960"/>
    </source>
</evidence>
<evidence type="ECO:0000256" key="9">
    <source>
        <dbReference type="ARBA" id="ARBA00023316"/>
    </source>
</evidence>
<evidence type="ECO:0000256" key="7">
    <source>
        <dbReference type="ARBA" id="ARBA00022989"/>
    </source>
</evidence>
<dbReference type="PANTHER" id="PTHR30627:SF2">
    <property type="entry name" value="PEPTIDOGLYCAN D,D-TRANSPEPTIDASE MRDA"/>
    <property type="match status" value="1"/>
</dbReference>
<keyword evidence="6" id="KW-0573">Peptidoglycan synthesis</keyword>
<keyword evidence="3" id="KW-1003">Cell membrane</keyword>
<dbReference type="EMBL" id="CP000812">
    <property type="protein sequence ID" value="ABV34553.1"/>
    <property type="molecule type" value="Genomic_DNA"/>
</dbReference>
<evidence type="ECO:0000256" key="6">
    <source>
        <dbReference type="ARBA" id="ARBA00022984"/>
    </source>
</evidence>
<evidence type="ECO:0000259" key="10">
    <source>
        <dbReference type="Pfam" id="PF00905"/>
    </source>
</evidence>
<name>A8F8R9_PSELT</name>
<evidence type="ECO:0000256" key="3">
    <source>
        <dbReference type="ARBA" id="ARBA00022475"/>
    </source>
</evidence>
<dbReference type="HOGENOM" id="CLU_009289_1_2_0"/>
<dbReference type="STRING" id="416591.Tlet_1999"/>
<evidence type="ECO:0000313" key="13">
    <source>
        <dbReference type="Proteomes" id="UP000002016"/>
    </source>
</evidence>
<dbReference type="InterPro" id="IPR001460">
    <property type="entry name" value="PCN-bd_Tpept"/>
</dbReference>
<dbReference type="GO" id="GO:0071972">
    <property type="term" value="F:peptidoglycan L,D-transpeptidase activity"/>
    <property type="evidence" value="ECO:0007669"/>
    <property type="project" value="TreeGrafter"/>
</dbReference>
<dbReference type="Gene3D" id="3.90.1310.10">
    <property type="entry name" value="Penicillin-binding protein 2a (Domain 2)"/>
    <property type="match status" value="1"/>
</dbReference>
<reference evidence="12 13" key="1">
    <citation type="submission" date="2007-08" db="EMBL/GenBank/DDBJ databases">
        <title>Complete sequence of Thermotoga lettingae TMO.</title>
        <authorList>
            <consortium name="US DOE Joint Genome Institute"/>
            <person name="Copeland A."/>
            <person name="Lucas S."/>
            <person name="Lapidus A."/>
            <person name="Barry K."/>
            <person name="Glavina del Rio T."/>
            <person name="Dalin E."/>
            <person name="Tice H."/>
            <person name="Pitluck S."/>
            <person name="Foster B."/>
            <person name="Bruce D."/>
            <person name="Schmutz J."/>
            <person name="Larimer F."/>
            <person name="Land M."/>
            <person name="Hauser L."/>
            <person name="Kyrpides N."/>
            <person name="Mikhailova N."/>
            <person name="Nelson K."/>
            <person name="Gogarten J.P."/>
            <person name="Noll K."/>
            <person name="Richardson P."/>
        </authorList>
    </citation>
    <scope>NUCLEOTIDE SEQUENCE [LARGE SCALE GENOMIC DNA]</scope>
    <source>
        <strain evidence="13">ATCC BAA-301 / DSM 14385 / NBRC 107922 / TMO</strain>
    </source>
</reference>
<dbReference type="GO" id="GO:0005886">
    <property type="term" value="C:plasma membrane"/>
    <property type="evidence" value="ECO:0007669"/>
    <property type="project" value="UniProtKB-SubCell"/>
</dbReference>
<keyword evidence="9" id="KW-0961">Cell wall biogenesis/degradation</keyword>
<protein>
    <submittedName>
        <fullName evidence="12">Penicillin-binding protein transpeptidase</fullName>
    </submittedName>
</protein>
<evidence type="ECO:0000259" key="11">
    <source>
        <dbReference type="Pfam" id="PF03717"/>
    </source>
</evidence>
<dbReference type="RefSeq" id="WP_012004029.1">
    <property type="nucleotide sequence ID" value="NC_009828.1"/>
</dbReference>
<organism evidence="12 13">
    <name type="scientific">Pseudothermotoga lettingae (strain ATCC BAA-301 / DSM 14385 / NBRC 107922 / TMO)</name>
    <name type="common">Thermotoga lettingae</name>
    <dbReference type="NCBI Taxonomy" id="416591"/>
    <lineage>
        <taxon>Bacteria</taxon>
        <taxon>Thermotogati</taxon>
        <taxon>Thermotogota</taxon>
        <taxon>Thermotogae</taxon>
        <taxon>Thermotogales</taxon>
        <taxon>Thermotogaceae</taxon>
        <taxon>Pseudothermotoga</taxon>
    </lineage>
</organism>
<dbReference type="GO" id="GO:0009252">
    <property type="term" value="P:peptidoglycan biosynthetic process"/>
    <property type="evidence" value="ECO:0007669"/>
    <property type="project" value="UniProtKB-KW"/>
</dbReference>
<dbReference type="Pfam" id="PF03717">
    <property type="entry name" value="PBP_dimer"/>
    <property type="match status" value="1"/>
</dbReference>
<dbReference type="AlphaFoldDB" id="A8F8R9"/>
<accession>A8F8R9</accession>
<feature type="domain" description="Penicillin-binding protein transpeptidase" evidence="10">
    <location>
        <begin position="211"/>
        <end position="544"/>
    </location>
</feature>
<keyword evidence="13" id="KW-1185">Reference proteome</keyword>
<reference evidence="12 13" key="2">
    <citation type="journal article" date="2009" name="Proc. Natl. Acad. Sci. U.S.A.">
        <title>On the chimeric nature, thermophilic origin, and phylogenetic placement of the Thermotogales.</title>
        <authorList>
            <person name="Zhaxybayeva O."/>
            <person name="Swithers K.S."/>
            <person name="Lapierre P."/>
            <person name="Fournier G.P."/>
            <person name="Bickhart D.M."/>
            <person name="DeBoy R.T."/>
            <person name="Nelson K.E."/>
            <person name="Nesbo C.L."/>
            <person name="Doolittle W.F."/>
            <person name="Gogarten J.P."/>
            <person name="Noll K.M."/>
        </authorList>
    </citation>
    <scope>NUCLEOTIDE SEQUENCE [LARGE SCALE GENOMIC DNA]</scope>
    <source>
        <strain evidence="13">ATCC BAA-301 / DSM 14385 / NBRC 107922 / TMO</strain>
    </source>
</reference>
<dbReference type="GO" id="GO:0008658">
    <property type="term" value="F:penicillin binding"/>
    <property type="evidence" value="ECO:0007669"/>
    <property type="project" value="InterPro"/>
</dbReference>
<evidence type="ECO:0000256" key="2">
    <source>
        <dbReference type="ARBA" id="ARBA00004236"/>
    </source>
</evidence>
<dbReference type="SUPFAM" id="SSF56519">
    <property type="entry name" value="Penicillin binding protein dimerisation domain"/>
    <property type="match status" value="1"/>
</dbReference>
<dbReference type="InterPro" id="IPR036138">
    <property type="entry name" value="PBP_dimer_sf"/>
</dbReference>
<dbReference type="Gene3D" id="3.40.710.10">
    <property type="entry name" value="DD-peptidase/beta-lactamase superfamily"/>
    <property type="match status" value="1"/>
</dbReference>
<evidence type="ECO:0000256" key="1">
    <source>
        <dbReference type="ARBA" id="ARBA00004167"/>
    </source>
</evidence>
<dbReference type="Pfam" id="PF00905">
    <property type="entry name" value="Transpeptidase"/>
    <property type="match status" value="1"/>
</dbReference>
<keyword evidence="8" id="KW-0472">Membrane</keyword>
<evidence type="ECO:0000256" key="4">
    <source>
        <dbReference type="ARBA" id="ARBA00022692"/>
    </source>
</evidence>
<dbReference type="InterPro" id="IPR050515">
    <property type="entry name" value="Beta-lactam/transpept"/>
</dbReference>
<evidence type="ECO:0000256" key="8">
    <source>
        <dbReference type="ARBA" id="ARBA00023136"/>
    </source>
</evidence>
<evidence type="ECO:0000313" key="12">
    <source>
        <dbReference type="EMBL" id="ABV34553.1"/>
    </source>
</evidence>
<gene>
    <name evidence="12" type="ordered locus">Tlet_1999</name>
</gene>
<dbReference type="KEGG" id="tle:Tlet_1999"/>
<keyword evidence="4" id="KW-0812">Transmembrane</keyword>
<dbReference type="PANTHER" id="PTHR30627">
    <property type="entry name" value="PEPTIDOGLYCAN D,D-TRANSPEPTIDASE"/>
    <property type="match status" value="1"/>
</dbReference>
<sequence length="551" mass="61429" precursor="true">MKRLKVIVYLMATIPFLILLARAFVLQILQRESHREYVDSLKVYVRQIEAPRGKILTNDGSPIAWDEEVLVARSTGLMDPSSVEEVVGPERKLKLLLGEEIIVTEAEAIKLQKTGVLISRKYIRKYSNLAPHVVGYIDIDRKGMSGVEKEYDSYLRGTNGYELISISPSGKTFGRFLQAAPIAGNNLILTIDSKIQDYVQKLLKESNYTGTIIVQASDGSILAMASNPDFDPNLFVNSMDRRQWNEISNNPQSPLLNRAISATYPPGSVIKPLYAIAYLEEGLDLTKTVNCKGYFEFVGNSGNVLGTYRDWYVSGHGETDLKKALRVSCNVFFYNLALELGIEKMKQFANLFMLDQLTGVDLPGERTGLFPDPSWKSRVYNQPWYPGDTILCGIGQSFINLTPIEVLNFFNAIANDGTCYQPHVLQLISNQQGEKIVRYEKNASYKVPLKDTTIDFLKDSLKEVVESNGNHSEEGTAYQAFKGLNIDVAGKTGTAETGKQGEKSHSWFVGFSPVKNPEIIVLVMLEKAGGGGEAAAPLARKVFEFWMNNRK</sequence>
<dbReference type="eggNOG" id="COG0768">
    <property type="taxonomic scope" value="Bacteria"/>
</dbReference>
<dbReference type="GO" id="GO:0008360">
    <property type="term" value="P:regulation of cell shape"/>
    <property type="evidence" value="ECO:0007669"/>
    <property type="project" value="UniProtKB-KW"/>
</dbReference>
<keyword evidence="7" id="KW-1133">Transmembrane helix</keyword>